<dbReference type="EMBL" id="CATQJL010000223">
    <property type="protein sequence ID" value="CAJ0598019.1"/>
    <property type="molecule type" value="Genomic_DNA"/>
</dbReference>
<accession>A0AA36GTV3</accession>
<sequence>MSSGKIVILYFRKVCIRITIPTPPPSVQEGLDISAHVSCWEIIVQRDAGLRAYKNIATNKIFCIIAKNVQVNNDKSSEMSDIATFA</sequence>
<name>A0AA36GTV3_CYLNA</name>
<evidence type="ECO:0000313" key="1">
    <source>
        <dbReference type="EMBL" id="CAJ0598019.1"/>
    </source>
</evidence>
<organism evidence="1 2">
    <name type="scientific">Cylicocyclus nassatus</name>
    <name type="common">Nematode worm</name>
    <dbReference type="NCBI Taxonomy" id="53992"/>
    <lineage>
        <taxon>Eukaryota</taxon>
        <taxon>Metazoa</taxon>
        <taxon>Ecdysozoa</taxon>
        <taxon>Nematoda</taxon>
        <taxon>Chromadorea</taxon>
        <taxon>Rhabditida</taxon>
        <taxon>Rhabditina</taxon>
        <taxon>Rhabditomorpha</taxon>
        <taxon>Strongyloidea</taxon>
        <taxon>Strongylidae</taxon>
        <taxon>Cylicocyclus</taxon>
    </lineage>
</organism>
<comment type="caution">
    <text evidence="1">The sequence shown here is derived from an EMBL/GenBank/DDBJ whole genome shotgun (WGS) entry which is preliminary data.</text>
</comment>
<reference evidence="1" key="1">
    <citation type="submission" date="2023-07" db="EMBL/GenBank/DDBJ databases">
        <authorList>
            <consortium name="CYATHOMIX"/>
        </authorList>
    </citation>
    <scope>NUCLEOTIDE SEQUENCE</scope>
    <source>
        <strain evidence="1">N/A</strain>
    </source>
</reference>
<dbReference type="Proteomes" id="UP001176961">
    <property type="component" value="Unassembled WGS sequence"/>
</dbReference>
<protein>
    <submittedName>
        <fullName evidence="1">Uncharacterized protein</fullName>
    </submittedName>
</protein>
<dbReference type="AlphaFoldDB" id="A0AA36GTV3"/>
<gene>
    <name evidence="1" type="ORF">CYNAS_LOCUS10002</name>
</gene>
<keyword evidence="2" id="KW-1185">Reference proteome</keyword>
<proteinExistence type="predicted"/>
<evidence type="ECO:0000313" key="2">
    <source>
        <dbReference type="Proteomes" id="UP001176961"/>
    </source>
</evidence>